<comment type="caution">
    <text evidence="1">The sequence shown here is derived from an EMBL/GenBank/DDBJ whole genome shotgun (WGS) entry which is preliminary data.</text>
</comment>
<gene>
    <name evidence="1" type="ORF">CGE01nite_20240</name>
</gene>
<evidence type="ECO:0000313" key="1">
    <source>
        <dbReference type="EMBL" id="GEA84773.1"/>
    </source>
</evidence>
<accession>A0A4Y3KLL9</accession>
<dbReference type="EMBL" id="BJLQ01000020">
    <property type="protein sequence ID" value="GEA84773.1"/>
    <property type="molecule type" value="Genomic_DNA"/>
</dbReference>
<evidence type="ECO:0000313" key="2">
    <source>
        <dbReference type="Proteomes" id="UP000320461"/>
    </source>
</evidence>
<dbReference type="AlphaFoldDB" id="A0A4Y3KLL9"/>
<proteinExistence type="predicted"/>
<reference evidence="1 2" key="1">
    <citation type="submission" date="2019-06" db="EMBL/GenBank/DDBJ databases">
        <title>Whole genome shotgun sequence of Cellulomonas gelida NBRC 3748.</title>
        <authorList>
            <person name="Hosoyama A."/>
            <person name="Uohara A."/>
            <person name="Ohji S."/>
            <person name="Ichikawa N."/>
        </authorList>
    </citation>
    <scope>NUCLEOTIDE SEQUENCE [LARGE SCALE GENOMIC DNA]</scope>
    <source>
        <strain evidence="1 2">NBRC 3748</strain>
    </source>
</reference>
<organism evidence="1 2">
    <name type="scientific">Cellulomonas gelida</name>
    <dbReference type="NCBI Taxonomy" id="1712"/>
    <lineage>
        <taxon>Bacteria</taxon>
        <taxon>Bacillati</taxon>
        <taxon>Actinomycetota</taxon>
        <taxon>Actinomycetes</taxon>
        <taxon>Micrococcales</taxon>
        <taxon>Cellulomonadaceae</taxon>
        <taxon>Cellulomonas</taxon>
    </lineage>
</organism>
<keyword evidence="2" id="KW-1185">Reference proteome</keyword>
<sequence>MHRPTARSTVPDTVPSAWAAREPARELLVMSASAPDRWTPLPAAELGPRLARLDSGEALIVTLEVTDTRLAQVVRAVPGEGTCFLVELTGELGTHQIGTSNDPAAAVTVLPRVTRRCGHAPLVRVGPGWRHTARTAPALVLSWLLRGNVGAQYTVAPFLCGGSCPSQRTA</sequence>
<protein>
    <submittedName>
        <fullName evidence="1">Uncharacterized protein</fullName>
    </submittedName>
</protein>
<dbReference type="Proteomes" id="UP000320461">
    <property type="component" value="Unassembled WGS sequence"/>
</dbReference>
<name>A0A4Y3KLL9_9CELL</name>